<dbReference type="KEGG" id="npy:NPRO_01670"/>
<feature type="region of interest" description="Disordered" evidence="1">
    <location>
        <begin position="32"/>
        <end position="59"/>
    </location>
</feature>
<evidence type="ECO:0000313" key="2">
    <source>
        <dbReference type="EMBL" id="BBO22572.1"/>
    </source>
</evidence>
<dbReference type="EMBL" id="AP021858">
    <property type="protein sequence ID" value="BBO22572.1"/>
    <property type="molecule type" value="Genomic_DNA"/>
</dbReference>
<feature type="compositionally biased region" description="Basic and acidic residues" evidence="1">
    <location>
        <begin position="32"/>
        <end position="44"/>
    </location>
</feature>
<protein>
    <submittedName>
        <fullName evidence="2">Uncharacterized protein</fullName>
    </submittedName>
</protein>
<dbReference type="AlphaFoldDB" id="A0A809RS89"/>
<proteinExistence type="predicted"/>
<evidence type="ECO:0000256" key="1">
    <source>
        <dbReference type="SAM" id="MobiDB-lite"/>
    </source>
</evidence>
<reference evidence="2" key="1">
    <citation type="journal article" name="DNA Res.">
        <title>The physiological potential of anammox bacteria as revealed by their core genome structure.</title>
        <authorList>
            <person name="Okubo T."/>
            <person name="Toyoda A."/>
            <person name="Fukuhara K."/>
            <person name="Uchiyama I."/>
            <person name="Harigaya Y."/>
            <person name="Kuroiwa M."/>
            <person name="Suzuki T."/>
            <person name="Murakami Y."/>
            <person name="Suwa Y."/>
            <person name="Takami H."/>
        </authorList>
    </citation>
    <scope>NUCLEOTIDE SEQUENCE</scope>
    <source>
        <strain evidence="2">317325-2</strain>
    </source>
</reference>
<accession>A0A809RS89</accession>
<organism evidence="2 3">
    <name type="scientific">Candidatus Nitrosymbiomonas proteolyticus</name>
    <dbReference type="NCBI Taxonomy" id="2608984"/>
    <lineage>
        <taxon>Bacteria</taxon>
        <taxon>Bacillati</taxon>
        <taxon>Armatimonadota</taxon>
        <taxon>Armatimonadota incertae sedis</taxon>
        <taxon>Candidatus Nitrosymbiomonas</taxon>
    </lineage>
</organism>
<sequence>MRPADRLSSDNEACRERERVWSALAAYLEENRKVPFPRPPDDSPRASFDPTRGFPSPGALTGPFGGVIGEYRFVFEGEDDLLHLLLMRTDGAALERESALEIAEFLTEGVPKSLKWLRLGPSSLSLYLGHDLLLQAIGAQNSVEERNNG</sequence>
<dbReference type="Proteomes" id="UP000662873">
    <property type="component" value="Chromosome"/>
</dbReference>
<gene>
    <name evidence="2" type="ORF">NPRO_01670</name>
</gene>
<name>A0A809RS89_9BACT</name>
<evidence type="ECO:0000313" key="3">
    <source>
        <dbReference type="Proteomes" id="UP000662873"/>
    </source>
</evidence>